<dbReference type="AlphaFoldDB" id="A0A6A5Z1Z4"/>
<accession>A0A6A5Z1Z4</accession>
<evidence type="ECO:0000256" key="1">
    <source>
        <dbReference type="SAM" id="MobiDB-lite"/>
    </source>
</evidence>
<evidence type="ECO:0000259" key="2">
    <source>
        <dbReference type="PROSITE" id="PS50181"/>
    </source>
</evidence>
<feature type="region of interest" description="Disordered" evidence="1">
    <location>
        <begin position="1"/>
        <end position="49"/>
    </location>
</feature>
<gene>
    <name evidence="3" type="ORF">BDV96DRAFT_614001</name>
</gene>
<dbReference type="CDD" id="cd09917">
    <property type="entry name" value="F-box_SF"/>
    <property type="match status" value="1"/>
</dbReference>
<dbReference type="OrthoDB" id="3642468at2759"/>
<dbReference type="PROSITE" id="PS50181">
    <property type="entry name" value="FBOX"/>
    <property type="match status" value="1"/>
</dbReference>
<dbReference type="EMBL" id="ML977329">
    <property type="protein sequence ID" value="KAF2113086.1"/>
    <property type="molecule type" value="Genomic_DNA"/>
</dbReference>
<dbReference type="InterPro" id="IPR001810">
    <property type="entry name" value="F-box_dom"/>
</dbReference>
<protein>
    <recommendedName>
        <fullName evidence="2">F-box domain-containing protein</fullName>
    </recommendedName>
</protein>
<dbReference type="Proteomes" id="UP000799770">
    <property type="component" value="Unassembled WGS sequence"/>
</dbReference>
<dbReference type="Pfam" id="PF12937">
    <property type="entry name" value="F-box-like"/>
    <property type="match status" value="1"/>
</dbReference>
<dbReference type="Gene3D" id="1.20.1280.50">
    <property type="match status" value="1"/>
</dbReference>
<feature type="compositionally biased region" description="Basic residues" evidence="1">
    <location>
        <begin position="39"/>
        <end position="49"/>
    </location>
</feature>
<reference evidence="3" key="1">
    <citation type="journal article" date="2020" name="Stud. Mycol.">
        <title>101 Dothideomycetes genomes: a test case for predicting lifestyles and emergence of pathogens.</title>
        <authorList>
            <person name="Haridas S."/>
            <person name="Albert R."/>
            <person name="Binder M."/>
            <person name="Bloem J."/>
            <person name="Labutti K."/>
            <person name="Salamov A."/>
            <person name="Andreopoulos B."/>
            <person name="Baker S."/>
            <person name="Barry K."/>
            <person name="Bills G."/>
            <person name="Bluhm B."/>
            <person name="Cannon C."/>
            <person name="Castanera R."/>
            <person name="Culley D."/>
            <person name="Daum C."/>
            <person name="Ezra D."/>
            <person name="Gonzalez J."/>
            <person name="Henrissat B."/>
            <person name="Kuo A."/>
            <person name="Liang C."/>
            <person name="Lipzen A."/>
            <person name="Lutzoni F."/>
            <person name="Magnuson J."/>
            <person name="Mondo S."/>
            <person name="Nolan M."/>
            <person name="Ohm R."/>
            <person name="Pangilinan J."/>
            <person name="Park H.-J."/>
            <person name="Ramirez L."/>
            <person name="Alfaro M."/>
            <person name="Sun H."/>
            <person name="Tritt A."/>
            <person name="Yoshinaga Y."/>
            <person name="Zwiers L.-H."/>
            <person name="Turgeon B."/>
            <person name="Goodwin S."/>
            <person name="Spatafora J."/>
            <person name="Crous P."/>
            <person name="Grigoriev I."/>
        </authorList>
    </citation>
    <scope>NUCLEOTIDE SEQUENCE</scope>
    <source>
        <strain evidence="3">CBS 627.86</strain>
    </source>
</reference>
<evidence type="ECO:0000313" key="3">
    <source>
        <dbReference type="EMBL" id="KAF2113086.1"/>
    </source>
</evidence>
<feature type="compositionally biased region" description="Polar residues" evidence="1">
    <location>
        <begin position="1"/>
        <end position="11"/>
    </location>
</feature>
<dbReference type="InterPro" id="IPR036047">
    <property type="entry name" value="F-box-like_dom_sf"/>
</dbReference>
<dbReference type="SUPFAM" id="SSF81383">
    <property type="entry name" value="F-box domain"/>
    <property type="match status" value="1"/>
</dbReference>
<proteinExistence type="predicted"/>
<keyword evidence="4" id="KW-1185">Reference proteome</keyword>
<organism evidence="3 4">
    <name type="scientific">Lophiotrema nucula</name>
    <dbReference type="NCBI Taxonomy" id="690887"/>
    <lineage>
        <taxon>Eukaryota</taxon>
        <taxon>Fungi</taxon>
        <taxon>Dikarya</taxon>
        <taxon>Ascomycota</taxon>
        <taxon>Pezizomycotina</taxon>
        <taxon>Dothideomycetes</taxon>
        <taxon>Pleosporomycetidae</taxon>
        <taxon>Pleosporales</taxon>
        <taxon>Lophiotremataceae</taxon>
        <taxon>Lophiotrema</taxon>
    </lineage>
</organism>
<evidence type="ECO:0000313" key="4">
    <source>
        <dbReference type="Proteomes" id="UP000799770"/>
    </source>
</evidence>
<name>A0A6A5Z1Z4_9PLEO</name>
<feature type="domain" description="F-box" evidence="2">
    <location>
        <begin position="51"/>
        <end position="103"/>
    </location>
</feature>
<sequence length="321" mass="36915">MPTAKSFNAASPASDDEEPPEDTTAAIPLHSKKTERLQRKLAKRDQKRKAAASLSRLPTELILDILKLLPPSDIYSCSSVDRRFHALVEANANNVADDIIRRRYAILVKCFPRPCLLSSVDAAIQPLLTDPSRQEKLSLHKKPYQHVQPPDHFLVCTCVTCILLWNNLGLVLDFAHWQDHLDSGTPIPILPRGHKVDWNEALVARNARIVRSSLTSTLSYARILETHLHSTIRAIRRHGKNRGNKRKHVDMTNEDAALGNDQFLQKAGPLSLEFPFNRDEYHMLEAYLPNRWWRKNEQHWVYYIAGYHEKDLEYIVRMSNR</sequence>